<comment type="caution">
    <text evidence="6">The sequence shown here is derived from an EMBL/GenBank/DDBJ whole genome shotgun (WGS) entry which is preliminary data.</text>
</comment>
<gene>
    <name evidence="6" type="ORF">AGERDE_LOCUS1005</name>
</gene>
<feature type="compositionally biased region" description="Low complexity" evidence="3">
    <location>
        <begin position="511"/>
        <end position="532"/>
    </location>
</feature>
<feature type="compositionally biased region" description="Low complexity" evidence="3">
    <location>
        <begin position="264"/>
        <end position="276"/>
    </location>
</feature>
<accession>A0A9N8V886</accession>
<organism evidence="6 7">
    <name type="scientific">Ambispora gerdemannii</name>
    <dbReference type="NCBI Taxonomy" id="144530"/>
    <lineage>
        <taxon>Eukaryota</taxon>
        <taxon>Fungi</taxon>
        <taxon>Fungi incertae sedis</taxon>
        <taxon>Mucoromycota</taxon>
        <taxon>Glomeromycotina</taxon>
        <taxon>Glomeromycetes</taxon>
        <taxon>Archaeosporales</taxon>
        <taxon>Ambisporaceae</taxon>
        <taxon>Ambispora</taxon>
    </lineage>
</organism>
<feature type="compositionally biased region" description="Polar residues" evidence="3">
    <location>
        <begin position="346"/>
        <end position="355"/>
    </location>
</feature>
<dbReference type="Proteomes" id="UP000789831">
    <property type="component" value="Unassembled WGS sequence"/>
</dbReference>
<reference evidence="6" key="1">
    <citation type="submission" date="2021-06" db="EMBL/GenBank/DDBJ databases">
        <authorList>
            <person name="Kallberg Y."/>
            <person name="Tangrot J."/>
            <person name="Rosling A."/>
        </authorList>
    </citation>
    <scope>NUCLEOTIDE SEQUENCE</scope>
    <source>
        <strain evidence="6">MT106</strain>
    </source>
</reference>
<name>A0A9N8V886_9GLOM</name>
<evidence type="ECO:0000259" key="5">
    <source>
        <dbReference type="PROSITE" id="PS50002"/>
    </source>
</evidence>
<dbReference type="Gene3D" id="2.30.30.40">
    <property type="entry name" value="SH3 Domains"/>
    <property type="match status" value="1"/>
</dbReference>
<dbReference type="InterPro" id="IPR036028">
    <property type="entry name" value="SH3-like_dom_sf"/>
</dbReference>
<sequence length="594" mass="64675">MVSHNKKTASPKLDWLALTVTFIILYVCRITAVDAQTILGGLNSNTRMPPCFSLNGSEACRAFENYSISSSISSTWDFLYTIEDIKQFDEELKKYVNIKYLEDNFSSVCPNLNSSKIHLQYTTTLLCAEMVREPISLACTGLSNQNTPMTINDDKPTKPPVLCQVTCQSYNMSLQLFVKNRTLCGGDENRDLNSITLGACGSTSNDTTCISGLDNEPLNCGFQQDTYSLCQYCKKSSSTSSDLCCKKANLTQCPTPSPTSAMRSPTLSTSPTSTPNPPLSTGGIVGIVLGSVVAVIMLVLFCLWRWRSRRKGGNLLSNMLNGIQVKQIGSTILTTPPLVSDPARNTPRNTFSENAPQDGPRRSGDMIYTVVLDNESQPPQPQQSTLTNNNAIISTNPTTSTNPITSTPPDPTGIAIPETSPESTDNNESDEDIVQVVHPYTPVLPDELELAPNDVIIIKRLFDDGWAVGINRDTGKEGAFPLVCIASPEIVSQNSQDPRISIGVSELSQHSTNSSEFYSESSEPNTTTSSPNGKRQYSMSSSGSNVPRRNSSMRRQASEIAAGDDERVLVLKSSHDNSNFIEDFDGARDSDDKV</sequence>
<feature type="region of interest" description="Disordered" evidence="3">
    <location>
        <begin position="507"/>
        <end position="594"/>
    </location>
</feature>
<evidence type="ECO:0000256" key="4">
    <source>
        <dbReference type="SAM" id="Phobius"/>
    </source>
</evidence>
<feature type="compositionally biased region" description="Basic and acidic residues" evidence="3">
    <location>
        <begin position="585"/>
        <end position="594"/>
    </location>
</feature>
<dbReference type="SMART" id="SM00326">
    <property type="entry name" value="SH3"/>
    <property type="match status" value="1"/>
</dbReference>
<keyword evidence="1 2" id="KW-0728">SH3 domain</keyword>
<dbReference type="EMBL" id="CAJVPL010000062">
    <property type="protein sequence ID" value="CAG8440265.1"/>
    <property type="molecule type" value="Genomic_DNA"/>
</dbReference>
<protein>
    <submittedName>
        <fullName evidence="6">7163_t:CDS:1</fullName>
    </submittedName>
</protein>
<dbReference type="InterPro" id="IPR001452">
    <property type="entry name" value="SH3_domain"/>
</dbReference>
<evidence type="ECO:0000313" key="6">
    <source>
        <dbReference type="EMBL" id="CAG8440265.1"/>
    </source>
</evidence>
<keyword evidence="4" id="KW-0472">Membrane</keyword>
<feature type="compositionally biased region" description="Polar residues" evidence="3">
    <location>
        <begin position="254"/>
        <end position="263"/>
    </location>
</feature>
<keyword evidence="7" id="KW-1185">Reference proteome</keyword>
<evidence type="ECO:0000256" key="3">
    <source>
        <dbReference type="SAM" id="MobiDB-lite"/>
    </source>
</evidence>
<proteinExistence type="predicted"/>
<dbReference type="SUPFAM" id="SSF50044">
    <property type="entry name" value="SH3-domain"/>
    <property type="match status" value="1"/>
</dbReference>
<dbReference type="Pfam" id="PF14604">
    <property type="entry name" value="SH3_9"/>
    <property type="match status" value="1"/>
</dbReference>
<dbReference type="AlphaFoldDB" id="A0A9N8V886"/>
<evidence type="ECO:0000313" key="7">
    <source>
        <dbReference type="Proteomes" id="UP000789831"/>
    </source>
</evidence>
<feature type="domain" description="SH3" evidence="5">
    <location>
        <begin position="429"/>
        <end position="490"/>
    </location>
</feature>
<evidence type="ECO:0000256" key="2">
    <source>
        <dbReference type="PROSITE-ProRule" id="PRU00192"/>
    </source>
</evidence>
<keyword evidence="4" id="KW-0812">Transmembrane</keyword>
<feature type="transmembrane region" description="Helical" evidence="4">
    <location>
        <begin position="283"/>
        <end position="304"/>
    </location>
</feature>
<feature type="compositionally biased region" description="Basic and acidic residues" evidence="3">
    <location>
        <begin position="564"/>
        <end position="575"/>
    </location>
</feature>
<feature type="compositionally biased region" description="Low complexity" evidence="3">
    <location>
        <begin position="387"/>
        <end position="405"/>
    </location>
</feature>
<feature type="region of interest" description="Disordered" evidence="3">
    <location>
        <begin position="336"/>
        <end position="429"/>
    </location>
</feature>
<feature type="region of interest" description="Disordered" evidence="3">
    <location>
        <begin position="254"/>
        <end position="276"/>
    </location>
</feature>
<dbReference type="OrthoDB" id="5340910at2759"/>
<dbReference type="PROSITE" id="PS50002">
    <property type="entry name" value="SH3"/>
    <property type="match status" value="1"/>
</dbReference>
<feature type="compositionally biased region" description="Polar residues" evidence="3">
    <location>
        <begin position="533"/>
        <end position="555"/>
    </location>
</feature>
<keyword evidence="4" id="KW-1133">Transmembrane helix</keyword>
<evidence type="ECO:0000256" key="1">
    <source>
        <dbReference type="ARBA" id="ARBA00022443"/>
    </source>
</evidence>